<dbReference type="Pfam" id="PF07171">
    <property type="entry name" value="MlrC_C"/>
    <property type="match status" value="1"/>
</dbReference>
<dbReference type="InterPro" id="IPR009197">
    <property type="entry name" value="MlrC"/>
</dbReference>
<dbReference type="InterPro" id="IPR010799">
    <property type="entry name" value="MlrC_C"/>
</dbReference>
<feature type="domain" description="Microcystin LR degradation protein MlrC N-terminal" evidence="2">
    <location>
        <begin position="2"/>
        <end position="286"/>
    </location>
</feature>
<dbReference type="Proteomes" id="UP000250369">
    <property type="component" value="Unassembled WGS sequence"/>
</dbReference>
<keyword evidence="4" id="KW-1185">Reference proteome</keyword>
<dbReference type="RefSeq" id="WP_113033042.1">
    <property type="nucleotide sequence ID" value="NZ_QMFB01000013.1"/>
</dbReference>
<gene>
    <name evidence="3" type="ORF">DQG23_22065</name>
</gene>
<dbReference type="PIRSF" id="PIRSF012702">
    <property type="entry name" value="UCP012702"/>
    <property type="match status" value="1"/>
</dbReference>
<comment type="caution">
    <text evidence="3">The sequence shown here is derived from an EMBL/GenBank/DDBJ whole genome shotgun (WGS) entry which is preliminary data.</text>
</comment>
<dbReference type="InterPro" id="IPR015995">
    <property type="entry name" value="MlrC_N"/>
</dbReference>
<sequence>MRIVAGGIIQESNTFSLYPSSIEYFHNLVYLFGDEIRQMETVRNEIGGCLTASKEQGVEVVPAFYAQAISGGTLKREAFETLKHNLVLHITNAGPVDGVFLAFHGAMVAEGCDDTEGDLLRAVRQAIGHDIPIVTTLDSHSNVTRLMAEQANAIIGYKTFPHIDHFETGVRAAKLLFSMIRKEVRPVTVLRKVPMMLPAENHQTTDGPMRELIEEAAVAEESGKSLVTSLFQLQPWLDIEEMGFAVVVVAEDEAWAIQEAERLAMLAWEKRHRFDVRLYTVEEIVELTEKRASSEPVIMSDSADSTGAGSPGDSNFVLKRMLELGAQERVRTLLHVVDASAVEQAVQAGIGAEVRLPIGYSLDSRYGAPIVIEGVVAKIGDGRFAFGDGFQANLQANMGRVVVLQIGLISLLVMERQVFTGDPAMYRCVGLEPKDAELVLVKSATQFRSCYRDISSTMLIMDTPGSSTANLRSLPFERIARPFYPFDDHFEWSFAK</sequence>
<dbReference type="OrthoDB" id="9815420at2"/>
<evidence type="ECO:0000259" key="2">
    <source>
        <dbReference type="Pfam" id="PF07364"/>
    </source>
</evidence>
<dbReference type="Pfam" id="PF07364">
    <property type="entry name" value="DUF1485"/>
    <property type="match status" value="1"/>
</dbReference>
<evidence type="ECO:0000313" key="3">
    <source>
        <dbReference type="EMBL" id="RAV19224.1"/>
    </source>
</evidence>
<reference evidence="3 4" key="1">
    <citation type="journal article" date="2009" name="Int. J. Syst. Evol. Microbiol.">
        <title>Paenibacillus contaminans sp. nov., isolated from a contaminated laboratory plate.</title>
        <authorList>
            <person name="Chou J.H."/>
            <person name="Lee J.H."/>
            <person name="Lin M.C."/>
            <person name="Chang P.S."/>
            <person name="Arun A.B."/>
            <person name="Young C.C."/>
            <person name="Chen W.M."/>
        </authorList>
    </citation>
    <scope>NUCLEOTIDE SEQUENCE [LARGE SCALE GENOMIC DNA]</scope>
    <source>
        <strain evidence="3 4">CKOBP-6</strain>
    </source>
</reference>
<evidence type="ECO:0000259" key="1">
    <source>
        <dbReference type="Pfam" id="PF07171"/>
    </source>
</evidence>
<feature type="domain" description="Microcystin LR degradation protein MlrC C-terminal" evidence="1">
    <location>
        <begin position="299"/>
        <end position="478"/>
    </location>
</feature>
<protein>
    <recommendedName>
        <fullName evidence="5">Microcystin degradation protein MlrC</fullName>
    </recommendedName>
</protein>
<evidence type="ECO:0000313" key="4">
    <source>
        <dbReference type="Proteomes" id="UP000250369"/>
    </source>
</evidence>
<dbReference type="AlphaFoldDB" id="A0A329MHB0"/>
<dbReference type="EMBL" id="QMFB01000013">
    <property type="protein sequence ID" value="RAV19224.1"/>
    <property type="molecule type" value="Genomic_DNA"/>
</dbReference>
<accession>A0A329MHB0</accession>
<proteinExistence type="predicted"/>
<name>A0A329MHB0_9BACL</name>
<evidence type="ECO:0008006" key="5">
    <source>
        <dbReference type="Google" id="ProtNLM"/>
    </source>
</evidence>
<organism evidence="3 4">
    <name type="scientific">Paenibacillus contaminans</name>
    <dbReference type="NCBI Taxonomy" id="450362"/>
    <lineage>
        <taxon>Bacteria</taxon>
        <taxon>Bacillati</taxon>
        <taxon>Bacillota</taxon>
        <taxon>Bacilli</taxon>
        <taxon>Bacillales</taxon>
        <taxon>Paenibacillaceae</taxon>
        <taxon>Paenibacillus</taxon>
    </lineage>
</organism>